<accession>A0ABD3M3N8</accession>
<dbReference type="Proteomes" id="UP001530293">
    <property type="component" value="Unassembled WGS sequence"/>
</dbReference>
<feature type="compositionally biased region" description="Low complexity" evidence="1">
    <location>
        <begin position="470"/>
        <end position="482"/>
    </location>
</feature>
<feature type="compositionally biased region" description="Polar residues" evidence="1">
    <location>
        <begin position="723"/>
        <end position="734"/>
    </location>
</feature>
<dbReference type="AlphaFoldDB" id="A0ABD3M3N8"/>
<dbReference type="EMBL" id="JALLBG020000237">
    <property type="protein sequence ID" value="KAL3758222.1"/>
    <property type="molecule type" value="Genomic_DNA"/>
</dbReference>
<keyword evidence="3" id="KW-1185">Reference proteome</keyword>
<evidence type="ECO:0000256" key="1">
    <source>
        <dbReference type="SAM" id="MobiDB-lite"/>
    </source>
</evidence>
<feature type="region of interest" description="Disordered" evidence="1">
    <location>
        <begin position="423"/>
        <end position="492"/>
    </location>
</feature>
<sequence length="853" mass="93248">QQQQQQQQQQPLLAHHHHLHHSYPHQHQYSYQHPANYGYPPPPPPHQFFCHGQQHQYHHVTPQQHQHQHQHQSHHNARLTLEHQAQHHPTSSAVATAASTRPVLHRPNSGIQLIRSSSPKEMISSETNVNVFPANETASFIADSNENERKVSVDEDDAEEAKLADNVANKREEHEEQNEHEMMYMEESNEQENKLAAVDAIFAAAEVIAKRTTSPTSTATNLMPSNDIDSGHCKVGDTTTTSSEDVPTQTMPSSSSSSSSTTLDAIATANKNANDASDTSSTKNANDNIEEEQVSSPTCTKKLVITTPKPQRPMKKRKIVVVETNTPQSNHEKKEEDGISRCIMMAMKKPSPHSTLSSSSSSTTTATSPQEPQLGLPQTPKLAGAALFDNDQLLSSRALFLSQTIEEEPALYREILLHMALERETPRKPGGGAPDHHRRTKAGDYSSPASSGSSTSASVTSSSDEDGNALSSSSTSSSSLGSHPQISIGKRRGNQYVEGISVHTMMGGGDGVSGPHSKIITNGFFWKDVPELESILQKYMEEYYEMSENCPQSKNQQQFNNRLVSIIYSTALQCGYTFDPESFGCSDNGEAGSMNSSAPSTPTEETIGNPDGEAPQDAASTTSSSFNYKKLRDRIRCYYKTHVQNSKKRLITLLKNPSRPKNREVLIKIVEEVKDRANNSRGGGDLVGRRQLGTNGMAALRRLEEKERMLLCPNNSTSCLVTPSLGMTTPSARSGTLRDQDGGNRSVGVVPSSMCRSASSNCSSGVSSSICSSSGSSEKYGHESPPEWHAPPLTRRVPMHSMDTGHYDRCVSNTKVPQFASPCKPEHVAILTSIRQVPSRVLYTPPETLSSSA</sequence>
<evidence type="ECO:0000313" key="3">
    <source>
        <dbReference type="Proteomes" id="UP001530293"/>
    </source>
</evidence>
<feature type="region of interest" description="Disordered" evidence="1">
    <location>
        <begin position="212"/>
        <end position="316"/>
    </location>
</feature>
<feature type="compositionally biased region" description="Basic residues" evidence="1">
    <location>
        <begin position="14"/>
        <end position="24"/>
    </location>
</feature>
<feature type="compositionally biased region" description="Low complexity" evidence="1">
    <location>
        <begin position="446"/>
        <end position="462"/>
    </location>
</feature>
<organism evidence="2 3">
    <name type="scientific">Discostella pseudostelligera</name>
    <dbReference type="NCBI Taxonomy" id="259834"/>
    <lineage>
        <taxon>Eukaryota</taxon>
        <taxon>Sar</taxon>
        <taxon>Stramenopiles</taxon>
        <taxon>Ochrophyta</taxon>
        <taxon>Bacillariophyta</taxon>
        <taxon>Coscinodiscophyceae</taxon>
        <taxon>Thalassiosirophycidae</taxon>
        <taxon>Stephanodiscales</taxon>
        <taxon>Stephanodiscaceae</taxon>
        <taxon>Discostella</taxon>
    </lineage>
</organism>
<gene>
    <name evidence="2" type="ORF">ACHAWU_004860</name>
</gene>
<feature type="region of interest" description="Disordered" evidence="1">
    <location>
        <begin position="1"/>
        <end position="41"/>
    </location>
</feature>
<feature type="compositionally biased region" description="Polar residues" evidence="1">
    <location>
        <begin position="269"/>
        <end position="287"/>
    </location>
</feature>
<protein>
    <submittedName>
        <fullName evidence="2">Uncharacterized protein</fullName>
    </submittedName>
</protein>
<proteinExistence type="predicted"/>
<feature type="region of interest" description="Disordered" evidence="1">
    <location>
        <begin position="587"/>
        <end position="625"/>
    </location>
</feature>
<feature type="region of interest" description="Disordered" evidence="1">
    <location>
        <begin position="773"/>
        <end position="793"/>
    </location>
</feature>
<evidence type="ECO:0000313" key="2">
    <source>
        <dbReference type="EMBL" id="KAL3758222.1"/>
    </source>
</evidence>
<name>A0ABD3M3N8_9STRA</name>
<feature type="compositionally biased region" description="Polar residues" evidence="1">
    <location>
        <begin position="212"/>
        <end position="228"/>
    </location>
</feature>
<reference evidence="2 3" key="1">
    <citation type="submission" date="2024-10" db="EMBL/GenBank/DDBJ databases">
        <title>Updated reference genomes for cyclostephanoid diatoms.</title>
        <authorList>
            <person name="Roberts W.R."/>
            <person name="Alverson A.J."/>
        </authorList>
    </citation>
    <scope>NUCLEOTIDE SEQUENCE [LARGE SCALE GENOMIC DNA]</scope>
    <source>
        <strain evidence="2 3">AJA232-27</strain>
    </source>
</reference>
<feature type="region of interest" description="Disordered" evidence="1">
    <location>
        <begin position="723"/>
        <end position="745"/>
    </location>
</feature>
<comment type="caution">
    <text evidence="2">The sequence shown here is derived from an EMBL/GenBank/DDBJ whole genome shotgun (WGS) entry which is preliminary data.</text>
</comment>
<feature type="compositionally biased region" description="Low complexity" evidence="1">
    <location>
        <begin position="1"/>
        <end position="13"/>
    </location>
</feature>
<feature type="compositionally biased region" description="Low complexity" evidence="1">
    <location>
        <begin position="352"/>
        <end position="369"/>
    </location>
</feature>
<feature type="region of interest" description="Disordered" evidence="1">
    <location>
        <begin position="349"/>
        <end position="378"/>
    </location>
</feature>
<feature type="compositionally biased region" description="Polar residues" evidence="1">
    <location>
        <begin position="237"/>
        <end position="252"/>
    </location>
</feature>
<feature type="compositionally biased region" description="Polar residues" evidence="1">
    <location>
        <begin position="593"/>
        <end position="606"/>
    </location>
</feature>
<feature type="compositionally biased region" description="Low complexity" evidence="1">
    <location>
        <begin position="25"/>
        <end position="38"/>
    </location>
</feature>
<feature type="non-terminal residue" evidence="2">
    <location>
        <position position="1"/>
    </location>
</feature>